<accession>A0A5B7EX05</accession>
<feature type="compositionally biased region" description="Basic and acidic residues" evidence="1">
    <location>
        <begin position="128"/>
        <end position="167"/>
    </location>
</feature>
<dbReference type="Proteomes" id="UP000324222">
    <property type="component" value="Unassembled WGS sequence"/>
</dbReference>
<keyword evidence="3" id="KW-1185">Reference proteome</keyword>
<feature type="compositionally biased region" description="Polar residues" evidence="1">
    <location>
        <begin position="91"/>
        <end position="102"/>
    </location>
</feature>
<sequence length="167" mass="19508">MRQFRLAGGFVYVEPSYVTPLQLSRTRPRTPLTAHFVNHADTNDDQRTQSEETMRINRSRRSCNIDVSGNNKLMTANRKQERRIYQQYETCAATPTDSSDSMNFEAAEGLRGKEEETDEEEEEEEEEGKDKDMKGKKKREERIIGGKKSEVDNRKREKKWGQKKDRA</sequence>
<evidence type="ECO:0000256" key="1">
    <source>
        <dbReference type="SAM" id="MobiDB-lite"/>
    </source>
</evidence>
<gene>
    <name evidence="2" type="ORF">E2C01_033121</name>
</gene>
<dbReference type="EMBL" id="VSRR010004409">
    <property type="protein sequence ID" value="MPC39580.1"/>
    <property type="molecule type" value="Genomic_DNA"/>
</dbReference>
<organism evidence="2 3">
    <name type="scientific">Portunus trituberculatus</name>
    <name type="common">Swimming crab</name>
    <name type="synonym">Neptunus trituberculatus</name>
    <dbReference type="NCBI Taxonomy" id="210409"/>
    <lineage>
        <taxon>Eukaryota</taxon>
        <taxon>Metazoa</taxon>
        <taxon>Ecdysozoa</taxon>
        <taxon>Arthropoda</taxon>
        <taxon>Crustacea</taxon>
        <taxon>Multicrustacea</taxon>
        <taxon>Malacostraca</taxon>
        <taxon>Eumalacostraca</taxon>
        <taxon>Eucarida</taxon>
        <taxon>Decapoda</taxon>
        <taxon>Pleocyemata</taxon>
        <taxon>Brachyura</taxon>
        <taxon>Eubrachyura</taxon>
        <taxon>Portunoidea</taxon>
        <taxon>Portunidae</taxon>
        <taxon>Portuninae</taxon>
        <taxon>Portunus</taxon>
    </lineage>
</organism>
<name>A0A5B7EX05_PORTR</name>
<protein>
    <submittedName>
        <fullName evidence="2">Uncharacterized protein</fullName>
    </submittedName>
</protein>
<evidence type="ECO:0000313" key="2">
    <source>
        <dbReference type="EMBL" id="MPC39580.1"/>
    </source>
</evidence>
<feature type="compositionally biased region" description="Acidic residues" evidence="1">
    <location>
        <begin position="115"/>
        <end position="127"/>
    </location>
</feature>
<reference evidence="2 3" key="1">
    <citation type="submission" date="2019-05" db="EMBL/GenBank/DDBJ databases">
        <title>Another draft genome of Portunus trituberculatus and its Hox gene families provides insights of decapod evolution.</title>
        <authorList>
            <person name="Jeong J.-H."/>
            <person name="Song I."/>
            <person name="Kim S."/>
            <person name="Choi T."/>
            <person name="Kim D."/>
            <person name="Ryu S."/>
            <person name="Kim W."/>
        </authorList>
    </citation>
    <scope>NUCLEOTIDE SEQUENCE [LARGE SCALE GENOMIC DNA]</scope>
    <source>
        <tissue evidence="2">Muscle</tissue>
    </source>
</reference>
<evidence type="ECO:0000313" key="3">
    <source>
        <dbReference type="Proteomes" id="UP000324222"/>
    </source>
</evidence>
<comment type="caution">
    <text evidence="2">The sequence shown here is derived from an EMBL/GenBank/DDBJ whole genome shotgun (WGS) entry which is preliminary data.</text>
</comment>
<proteinExistence type="predicted"/>
<feature type="region of interest" description="Disordered" evidence="1">
    <location>
        <begin position="91"/>
        <end position="167"/>
    </location>
</feature>
<dbReference type="AlphaFoldDB" id="A0A5B7EX05"/>